<evidence type="ECO:0008006" key="3">
    <source>
        <dbReference type="Google" id="ProtNLM"/>
    </source>
</evidence>
<dbReference type="Proteomes" id="UP000245207">
    <property type="component" value="Unassembled WGS sequence"/>
</dbReference>
<name>A0A2U1MAB9_ARTAN</name>
<dbReference type="EMBL" id="PKPP01005963">
    <property type="protein sequence ID" value="PWA58210.1"/>
    <property type="molecule type" value="Genomic_DNA"/>
</dbReference>
<organism evidence="1 2">
    <name type="scientific">Artemisia annua</name>
    <name type="common">Sweet wormwood</name>
    <dbReference type="NCBI Taxonomy" id="35608"/>
    <lineage>
        <taxon>Eukaryota</taxon>
        <taxon>Viridiplantae</taxon>
        <taxon>Streptophyta</taxon>
        <taxon>Embryophyta</taxon>
        <taxon>Tracheophyta</taxon>
        <taxon>Spermatophyta</taxon>
        <taxon>Magnoliopsida</taxon>
        <taxon>eudicotyledons</taxon>
        <taxon>Gunneridae</taxon>
        <taxon>Pentapetalae</taxon>
        <taxon>asterids</taxon>
        <taxon>campanulids</taxon>
        <taxon>Asterales</taxon>
        <taxon>Asteraceae</taxon>
        <taxon>Asteroideae</taxon>
        <taxon>Anthemideae</taxon>
        <taxon>Artemisiinae</taxon>
        <taxon>Artemisia</taxon>
    </lineage>
</organism>
<keyword evidence="2" id="KW-1185">Reference proteome</keyword>
<evidence type="ECO:0000313" key="2">
    <source>
        <dbReference type="Proteomes" id="UP000245207"/>
    </source>
</evidence>
<accession>A0A2U1MAB9</accession>
<dbReference type="AlphaFoldDB" id="A0A2U1MAB9"/>
<protein>
    <recommendedName>
        <fullName evidence="3">RNase H type-1 domain-containing protein</fullName>
    </recommendedName>
</protein>
<comment type="caution">
    <text evidence="1">The sequence shown here is derived from an EMBL/GenBank/DDBJ whole genome shotgun (WGS) entry which is preliminary data.</text>
</comment>
<proteinExistence type="predicted"/>
<sequence>MTKRWYNAIIESDSQLVVSLASSESDLPWSLDAIVGDIKDWASQLNLCFS</sequence>
<gene>
    <name evidence="1" type="ORF">CTI12_AA299880</name>
</gene>
<evidence type="ECO:0000313" key="1">
    <source>
        <dbReference type="EMBL" id="PWA58210.1"/>
    </source>
</evidence>
<reference evidence="1 2" key="1">
    <citation type="journal article" date="2018" name="Mol. Plant">
        <title>The genome of Artemisia annua provides insight into the evolution of Asteraceae family and artemisinin biosynthesis.</title>
        <authorList>
            <person name="Shen Q."/>
            <person name="Zhang L."/>
            <person name="Liao Z."/>
            <person name="Wang S."/>
            <person name="Yan T."/>
            <person name="Shi P."/>
            <person name="Liu M."/>
            <person name="Fu X."/>
            <person name="Pan Q."/>
            <person name="Wang Y."/>
            <person name="Lv Z."/>
            <person name="Lu X."/>
            <person name="Zhang F."/>
            <person name="Jiang W."/>
            <person name="Ma Y."/>
            <person name="Chen M."/>
            <person name="Hao X."/>
            <person name="Li L."/>
            <person name="Tang Y."/>
            <person name="Lv G."/>
            <person name="Zhou Y."/>
            <person name="Sun X."/>
            <person name="Brodelius P.E."/>
            <person name="Rose J.K.C."/>
            <person name="Tang K."/>
        </authorList>
    </citation>
    <scope>NUCLEOTIDE SEQUENCE [LARGE SCALE GENOMIC DNA]</scope>
    <source>
        <strain evidence="2">cv. Huhao1</strain>
        <tissue evidence="1">Leaf</tissue>
    </source>
</reference>